<organism evidence="2">
    <name type="scientific">Vanderwaltozyma polyspora (strain ATCC 22028 / DSM 70294 / BCRC 21397 / CBS 2163 / NBRC 10782 / NRRL Y-8283 / UCD 57-17)</name>
    <name type="common">Kluyveromyces polysporus</name>
    <dbReference type="NCBI Taxonomy" id="436907"/>
    <lineage>
        <taxon>Eukaryota</taxon>
        <taxon>Fungi</taxon>
        <taxon>Dikarya</taxon>
        <taxon>Ascomycota</taxon>
        <taxon>Saccharomycotina</taxon>
        <taxon>Saccharomycetes</taxon>
        <taxon>Saccharomycetales</taxon>
        <taxon>Saccharomycetaceae</taxon>
        <taxon>Vanderwaltozyma</taxon>
    </lineage>
</organism>
<dbReference type="GO" id="GO:0003729">
    <property type="term" value="F:mRNA binding"/>
    <property type="evidence" value="ECO:0007669"/>
    <property type="project" value="EnsemblFungi"/>
</dbReference>
<evidence type="ECO:0000313" key="2">
    <source>
        <dbReference type="Proteomes" id="UP000000267"/>
    </source>
</evidence>
<accession>A7TF34</accession>
<proteinExistence type="predicted"/>
<protein>
    <submittedName>
        <fullName evidence="1">Uncharacterized protein</fullName>
    </submittedName>
</protein>
<dbReference type="PhylomeDB" id="A7TF34"/>
<dbReference type="GO" id="GO:0009060">
    <property type="term" value="P:aerobic respiration"/>
    <property type="evidence" value="ECO:0007669"/>
    <property type="project" value="EnsemblFungi"/>
</dbReference>
<gene>
    <name evidence="1" type="ORF">Kpol_2000p23</name>
</gene>
<dbReference type="HOGENOM" id="CLU_429070_0_0_1"/>
<dbReference type="EMBL" id="DS480382">
    <property type="protein sequence ID" value="EDO19059.1"/>
    <property type="molecule type" value="Genomic_DNA"/>
</dbReference>
<dbReference type="AlphaFoldDB" id="A7TF34"/>
<keyword evidence="2" id="KW-1185">Reference proteome</keyword>
<dbReference type="Proteomes" id="UP000000267">
    <property type="component" value="Unassembled WGS sequence"/>
</dbReference>
<dbReference type="FunCoup" id="A7TF34">
    <property type="interactions" value="54"/>
</dbReference>
<dbReference type="InParanoid" id="A7TF34"/>
<reference evidence="1 2" key="1">
    <citation type="journal article" date="2007" name="Proc. Natl. Acad. Sci. U.S.A.">
        <title>Independent sorting-out of thousands of duplicated gene pairs in two yeast species descended from a whole-genome duplication.</title>
        <authorList>
            <person name="Scannell D.R."/>
            <person name="Frank A.C."/>
            <person name="Conant G.C."/>
            <person name="Byrne K.P."/>
            <person name="Woolfit M."/>
            <person name="Wolfe K.H."/>
        </authorList>
    </citation>
    <scope>NUCLEOTIDE SEQUENCE [LARGE SCALE GENOMIC DNA]</scope>
    <source>
        <strain evidence="2">ATCC 22028 / DSM 70294 / BCRC 21397 / CBS 2163 / NBRC 10782 / NRRL Y-8283 / UCD 57-17</strain>
    </source>
</reference>
<evidence type="ECO:0000313" key="1">
    <source>
        <dbReference type="EMBL" id="EDO19059.1"/>
    </source>
</evidence>
<dbReference type="eggNOG" id="ENOG502R3QS">
    <property type="taxonomic scope" value="Eukaryota"/>
</dbReference>
<name>A7TF34_VANPO</name>
<dbReference type="KEGG" id="vpo:Kpol_2000p23"/>
<sequence>MFIEGLNCSLSWKQAAQRYTVFRKFSIYSKLNNFIHIQSLIRYQKLSRCYSRFDQNNTISLLKSLIDENSDITNKSKKCMRAYWQYLENNNNVDKKSIIDVASMENFINFVNRNKSKSTTVLATYYRELLVHGLQNNFNTVNTLINKINGESFLIKDNEQLLSYIIYHSLSNNQLIVAVSLYLFYHKLHPDHPLNEIYSRKLIKALSFNNPKYNYQYLLKFLELDQLYKSKGKELLLTELESTSICEKALSMKELPILTNKILNKILDANHFPSKDKLRNDQLIAGYDLIHLNYKLNNPSRVFSTWTKIKNNYPSFTSHDPNILYKVLNLATHHKSHKSMGKEIIQQLPPKYYCNSQLIFPEFVDFATKSRDLKQAQKIISDVNKNIIPENIPIILKSKRCLSALLRMHLTFNDSDGVNNVLKQIIEVNGKISAENYQAIITHLIRSGKVDDFNKAVSLFKNLDSNDSLLSYPIVIQSLMTSIMKSESLQETKRFRFIVKDLLSKAHRADPKHLNSMWNIISSLYIKHLTSFKGFKTKDKIFNSNINSDSKCLDDAKLIYLNSISIHNFNKSKIRGGHTSNVESDYSHIDYNPFYSSDTSIIKLKITKSNRYVILKNIAINSIHYNRKDIFSWCCSELYQHGLSIDDLLLDWNLVLKQKIRSTEFKSSNEIEKTLSTDGLKSIKENLR</sequence>
<dbReference type="OrthoDB" id="4064185at2759"/>
<dbReference type="GO" id="GO:0005739">
    <property type="term" value="C:mitochondrion"/>
    <property type="evidence" value="ECO:0007669"/>
    <property type="project" value="EnsemblFungi"/>
</dbReference>
<dbReference type="OMA" id="MHLKFND"/>
<dbReference type="GO" id="GO:0000958">
    <property type="term" value="P:mitochondrial mRNA catabolic process"/>
    <property type="evidence" value="ECO:0007669"/>
    <property type="project" value="EnsemblFungi"/>
</dbReference>
<dbReference type="GeneID" id="5547386"/>
<dbReference type="RefSeq" id="XP_001646917.1">
    <property type="nucleotide sequence ID" value="XM_001646867.1"/>
</dbReference>